<feature type="transmembrane region" description="Helical" evidence="1">
    <location>
        <begin position="77"/>
        <end position="96"/>
    </location>
</feature>
<keyword evidence="1" id="KW-1133">Transmembrane helix</keyword>
<reference evidence="3" key="1">
    <citation type="submission" date="2018-07" db="EMBL/GenBank/DDBJ databases">
        <title>Genome sequencing of Paracoccus sp. SC2-6.</title>
        <authorList>
            <person name="Heo J."/>
            <person name="Kim S.-J."/>
            <person name="Kwon S.-W."/>
        </authorList>
    </citation>
    <scope>NUCLEOTIDE SEQUENCE [LARGE SCALE GENOMIC DNA]</scope>
    <source>
        <strain evidence="3">SC2-6</strain>
    </source>
</reference>
<gene>
    <name evidence="2" type="ORF">DRW48_15625</name>
</gene>
<evidence type="ECO:0000313" key="3">
    <source>
        <dbReference type="Proteomes" id="UP000252023"/>
    </source>
</evidence>
<dbReference type="KEGG" id="pars:DRW48_15625"/>
<dbReference type="RefSeq" id="WP_114077203.1">
    <property type="nucleotide sequence ID" value="NZ_CP030918.1"/>
</dbReference>
<dbReference type="AlphaFoldDB" id="A0A344PNG0"/>
<evidence type="ECO:0000313" key="2">
    <source>
        <dbReference type="EMBL" id="AXC50915.1"/>
    </source>
</evidence>
<dbReference type="OrthoDB" id="9806874at2"/>
<keyword evidence="1" id="KW-0472">Membrane</keyword>
<sequence>MINLPAGLTFLDVASVALHLAAWGLVSHAIEHPRPDKPSVSAAMRVYRRGWMEQFLARDTRIFDGNILSILQHSTSFFASACMIAIGGGLALIGNADMVASMAQDVDVGPASPQALRIKIVLALILVINAFLKFVWALRLFGYCAILMASVPNDPAAPGARGLAMKAAEVNINAARNFNAGMRAIYFAISALAWLIGPWALTLATIVVTWSAWRREFASGSRRAILADDAAPPTN</sequence>
<protein>
    <submittedName>
        <fullName evidence="2">DUF599 domain-containing protein</fullName>
    </submittedName>
</protein>
<evidence type="ECO:0000256" key="1">
    <source>
        <dbReference type="SAM" id="Phobius"/>
    </source>
</evidence>
<feature type="transmembrane region" description="Helical" evidence="1">
    <location>
        <begin position="116"/>
        <end position="138"/>
    </location>
</feature>
<dbReference type="Proteomes" id="UP000252023">
    <property type="component" value="Chromosome"/>
</dbReference>
<proteinExistence type="predicted"/>
<organism evidence="2 3">
    <name type="scientific">Paracoccus suum</name>
    <dbReference type="NCBI Taxonomy" id="2259340"/>
    <lineage>
        <taxon>Bacteria</taxon>
        <taxon>Pseudomonadati</taxon>
        <taxon>Pseudomonadota</taxon>
        <taxon>Alphaproteobacteria</taxon>
        <taxon>Rhodobacterales</taxon>
        <taxon>Paracoccaceae</taxon>
        <taxon>Paracoccus</taxon>
    </lineage>
</organism>
<dbReference type="InterPro" id="IPR006747">
    <property type="entry name" value="DUF599"/>
</dbReference>
<dbReference type="EMBL" id="CP030918">
    <property type="protein sequence ID" value="AXC50915.1"/>
    <property type="molecule type" value="Genomic_DNA"/>
</dbReference>
<keyword evidence="1" id="KW-0812">Transmembrane</keyword>
<name>A0A344PNG0_9RHOB</name>
<dbReference type="Pfam" id="PF04654">
    <property type="entry name" value="DUF599"/>
    <property type="match status" value="1"/>
</dbReference>
<accession>A0A344PNG0</accession>
<keyword evidence="3" id="KW-1185">Reference proteome</keyword>
<feature type="transmembrane region" description="Helical" evidence="1">
    <location>
        <begin position="185"/>
        <end position="213"/>
    </location>
</feature>